<dbReference type="PANTHER" id="PTHR45911:SF4">
    <property type="entry name" value="MULTIPLE C2 AND TRANSMEMBRANE DOMAIN-CONTAINING PROTEIN"/>
    <property type="match status" value="1"/>
</dbReference>
<sequence>MFQIIIFLEREYLNTRLEGFVDVCSLPFDLTQKLEVGLDSSGPKSTITILITLTGLSNSKTPVQQLPKGIDDSDLASDLLQDASSLDASLLDSSGEVDDEKIHALLNAHYVVLRARNLDAKDISGRSDPFVIAQLPNRTVRTHTIYKNLDPEWMRCYVMPVADIHQVLTIIVYDEDKDGSMEFIGQVMMPLLQMEQGKKQWYRLKNERMDGFVRGVIQLETKLIYNTIKAGIKTVKRIEQDFLEPEVKFRLAVGLLVFYPE</sequence>
<accession>A0ABD2PVP3</accession>
<evidence type="ECO:0000313" key="5">
    <source>
        <dbReference type="Proteomes" id="UP001626550"/>
    </source>
</evidence>
<dbReference type="EMBL" id="JBJKFK010002170">
    <property type="protein sequence ID" value="KAL3311521.1"/>
    <property type="molecule type" value="Genomic_DNA"/>
</dbReference>
<evidence type="ECO:0000313" key="4">
    <source>
        <dbReference type="EMBL" id="KAL3311521.1"/>
    </source>
</evidence>
<keyword evidence="5" id="KW-1185">Reference proteome</keyword>
<dbReference type="Pfam" id="PF00168">
    <property type="entry name" value="C2"/>
    <property type="match status" value="1"/>
</dbReference>
<dbReference type="InterPro" id="IPR000008">
    <property type="entry name" value="C2_dom"/>
</dbReference>
<dbReference type="AlphaFoldDB" id="A0ABD2PVP3"/>
<dbReference type="Proteomes" id="UP001626550">
    <property type="component" value="Unassembled WGS sequence"/>
</dbReference>
<reference evidence="4 5" key="1">
    <citation type="submission" date="2024-11" db="EMBL/GenBank/DDBJ databases">
        <title>Adaptive evolution of stress response genes in parasites aligns with host niche diversity.</title>
        <authorList>
            <person name="Hahn C."/>
            <person name="Resl P."/>
        </authorList>
    </citation>
    <scope>NUCLEOTIDE SEQUENCE [LARGE SCALE GENOMIC DNA]</scope>
    <source>
        <strain evidence="4">EGGRZ-B1_66</strain>
        <tissue evidence="4">Body</tissue>
    </source>
</reference>
<dbReference type="SMART" id="SM00239">
    <property type="entry name" value="C2"/>
    <property type="match status" value="1"/>
</dbReference>
<evidence type="ECO:0000256" key="2">
    <source>
        <dbReference type="ARBA" id="ARBA00022837"/>
    </source>
</evidence>
<comment type="caution">
    <text evidence="4">The sequence shown here is derived from an EMBL/GenBank/DDBJ whole genome shotgun (WGS) entry which is preliminary data.</text>
</comment>
<proteinExistence type="predicted"/>
<dbReference type="PROSITE" id="PS50004">
    <property type="entry name" value="C2"/>
    <property type="match status" value="1"/>
</dbReference>
<keyword evidence="2" id="KW-0106">Calcium</keyword>
<dbReference type="PANTHER" id="PTHR45911">
    <property type="entry name" value="C2 DOMAIN-CONTAINING PROTEIN"/>
    <property type="match status" value="1"/>
</dbReference>
<evidence type="ECO:0000256" key="1">
    <source>
        <dbReference type="ARBA" id="ARBA00022723"/>
    </source>
</evidence>
<name>A0ABD2PVP3_9PLAT</name>
<keyword evidence="4" id="KW-0812">Transmembrane</keyword>
<dbReference type="Gene3D" id="2.60.40.150">
    <property type="entry name" value="C2 domain"/>
    <property type="match status" value="1"/>
</dbReference>
<dbReference type="InterPro" id="IPR035892">
    <property type="entry name" value="C2_domain_sf"/>
</dbReference>
<feature type="domain" description="C2" evidence="3">
    <location>
        <begin position="87"/>
        <end position="206"/>
    </location>
</feature>
<gene>
    <name evidence="4" type="primary">MCTP1_1</name>
    <name evidence="4" type="ORF">Ciccas_009900</name>
</gene>
<protein>
    <submittedName>
        <fullName evidence="4">Multiple C2 and transmembrane domain-containing protein 1</fullName>
    </submittedName>
</protein>
<organism evidence="4 5">
    <name type="scientific">Cichlidogyrus casuarinus</name>
    <dbReference type="NCBI Taxonomy" id="1844966"/>
    <lineage>
        <taxon>Eukaryota</taxon>
        <taxon>Metazoa</taxon>
        <taxon>Spiralia</taxon>
        <taxon>Lophotrochozoa</taxon>
        <taxon>Platyhelminthes</taxon>
        <taxon>Monogenea</taxon>
        <taxon>Monopisthocotylea</taxon>
        <taxon>Dactylogyridea</taxon>
        <taxon>Ancyrocephalidae</taxon>
        <taxon>Cichlidogyrus</taxon>
    </lineage>
</organism>
<dbReference type="GO" id="GO:0046872">
    <property type="term" value="F:metal ion binding"/>
    <property type="evidence" value="ECO:0007669"/>
    <property type="project" value="UniProtKB-KW"/>
</dbReference>
<evidence type="ECO:0000259" key="3">
    <source>
        <dbReference type="PROSITE" id="PS50004"/>
    </source>
</evidence>
<keyword evidence="1" id="KW-0479">Metal-binding</keyword>
<keyword evidence="4" id="KW-0472">Membrane</keyword>
<dbReference type="SUPFAM" id="SSF49562">
    <property type="entry name" value="C2 domain (Calcium/lipid-binding domain, CaLB)"/>
    <property type="match status" value="1"/>
</dbReference>